<gene>
    <name evidence="1" type="ORF">MQC88_08235</name>
</gene>
<dbReference type="EMBL" id="JALGCL010000002">
    <property type="protein sequence ID" value="MCJ0825942.1"/>
    <property type="molecule type" value="Genomic_DNA"/>
</dbReference>
<keyword evidence="2" id="KW-1185">Reference proteome</keyword>
<evidence type="ECO:0000313" key="1">
    <source>
        <dbReference type="EMBL" id="MCJ0825942.1"/>
    </source>
</evidence>
<organism evidence="1 2">
    <name type="scientific">Cognatiluteimonas sedimenti</name>
    <dbReference type="NCBI Taxonomy" id="2927791"/>
    <lineage>
        <taxon>Bacteria</taxon>
        <taxon>Pseudomonadati</taxon>
        <taxon>Pseudomonadota</taxon>
        <taxon>Gammaproteobacteria</taxon>
        <taxon>Lysobacterales</taxon>
        <taxon>Lysobacteraceae</taxon>
        <taxon>Cognatiluteimonas</taxon>
    </lineage>
</organism>
<dbReference type="Proteomes" id="UP001165423">
    <property type="component" value="Unassembled WGS sequence"/>
</dbReference>
<protein>
    <submittedName>
        <fullName evidence="1">Uncharacterized protein</fullName>
    </submittedName>
</protein>
<dbReference type="RefSeq" id="WP_243320938.1">
    <property type="nucleotide sequence ID" value="NZ_JALGCL010000002.1"/>
</dbReference>
<dbReference type="InterPro" id="IPR038570">
    <property type="entry name" value="HicA_sf"/>
</dbReference>
<reference evidence="1 2" key="1">
    <citation type="submission" date="2022-03" db="EMBL/GenBank/DDBJ databases">
        <title>Luteimonas soily sp. nov., a novel bacterium isolated from the soil.</title>
        <authorList>
            <person name="Zhang X."/>
        </authorList>
    </citation>
    <scope>NUCLEOTIDE SEQUENCE [LARGE SCALE GENOMIC DNA]</scope>
    <source>
        <strain evidence="1 2">50</strain>
    </source>
</reference>
<name>A0ABT0A4P3_9GAMM</name>
<evidence type="ECO:0000313" key="2">
    <source>
        <dbReference type="Proteomes" id="UP001165423"/>
    </source>
</evidence>
<comment type="caution">
    <text evidence="1">The sequence shown here is derived from an EMBL/GenBank/DDBJ whole genome shotgun (WGS) entry which is preliminary data.</text>
</comment>
<accession>A0ABT0A4P3</accession>
<sequence>MTPKKLDKIRRHLTSMAASPHGLKSDELIAFAKKLGRTKSSRGKEPTWVREDIPELSPPLSIPNHSKALKSGTARSIIDALLSDVDEWELHLAEVEGPDHDQEDDEDLSA</sequence>
<dbReference type="Gene3D" id="3.30.920.30">
    <property type="entry name" value="Hypothetical protein"/>
    <property type="match status" value="1"/>
</dbReference>
<proteinExistence type="predicted"/>